<dbReference type="SUPFAM" id="SSF82714">
    <property type="entry name" value="Multidrug efflux transporter AcrB TolC docking domain, DN and DC subdomains"/>
    <property type="match status" value="2"/>
</dbReference>
<accession>A0A0N8R8E0</accession>
<dbReference type="PANTHER" id="PTHR32063">
    <property type="match status" value="1"/>
</dbReference>
<feature type="transmembrane region" description="Helical" evidence="1">
    <location>
        <begin position="397"/>
        <end position="420"/>
    </location>
</feature>
<feature type="transmembrane region" description="Helical" evidence="1">
    <location>
        <begin position="473"/>
        <end position="497"/>
    </location>
</feature>
<name>A0A0N8R8E0_9PSED</name>
<dbReference type="Gene3D" id="3.30.70.1320">
    <property type="entry name" value="Multidrug efflux transporter AcrB pore domain like"/>
    <property type="match status" value="1"/>
</dbReference>
<dbReference type="PATRIC" id="fig|317659.3.peg.3841"/>
<evidence type="ECO:0000313" key="3">
    <source>
        <dbReference type="Proteomes" id="UP000051335"/>
    </source>
</evidence>
<comment type="caution">
    <text evidence="2">The sequence shown here is derived from an EMBL/GenBank/DDBJ whole genome shotgun (WGS) entry which is preliminary data.</text>
</comment>
<dbReference type="EMBL" id="LJQC01000321">
    <property type="protein sequence ID" value="KPX03327.1"/>
    <property type="molecule type" value="Genomic_DNA"/>
</dbReference>
<dbReference type="InterPro" id="IPR027463">
    <property type="entry name" value="AcrB_DN_DC_subdom"/>
</dbReference>
<dbReference type="Pfam" id="PF00873">
    <property type="entry name" value="ACR_tran"/>
    <property type="match status" value="1"/>
</dbReference>
<dbReference type="InterPro" id="IPR001036">
    <property type="entry name" value="Acrflvin-R"/>
</dbReference>
<feature type="transmembrane region" description="Helical" evidence="1">
    <location>
        <begin position="891"/>
        <end position="911"/>
    </location>
</feature>
<reference evidence="2 3" key="1">
    <citation type="submission" date="2015-09" db="EMBL/GenBank/DDBJ databases">
        <title>Genome announcement of multiple Pseudomonas syringae strains.</title>
        <authorList>
            <person name="Thakur S."/>
            <person name="Wang P.W."/>
            <person name="Gong Y."/>
            <person name="Weir B.S."/>
            <person name="Guttman D.S."/>
        </authorList>
    </citation>
    <scope>NUCLEOTIDE SEQUENCE [LARGE SCALE GENOMIC DNA]</scope>
    <source>
        <strain evidence="2 3">ICMP17001</strain>
    </source>
</reference>
<feature type="transmembrane region" description="Helical" evidence="1">
    <location>
        <begin position="441"/>
        <end position="461"/>
    </location>
</feature>
<evidence type="ECO:0000313" key="2">
    <source>
        <dbReference type="EMBL" id="KPX03327.1"/>
    </source>
</evidence>
<dbReference type="Gene3D" id="1.20.1640.10">
    <property type="entry name" value="Multidrug efflux transporter AcrB transmembrane domain"/>
    <property type="match status" value="2"/>
</dbReference>
<feature type="transmembrane region" description="Helical" evidence="1">
    <location>
        <begin position="995"/>
        <end position="1019"/>
    </location>
</feature>
<gene>
    <name evidence="2" type="ORF">ALO75_04826</name>
</gene>
<feature type="transmembrane region" description="Helical" evidence="1">
    <location>
        <begin position="866"/>
        <end position="884"/>
    </location>
</feature>
<feature type="transmembrane region" description="Helical" evidence="1">
    <location>
        <begin position="972"/>
        <end position="989"/>
    </location>
</feature>
<dbReference type="Gene3D" id="3.30.70.1440">
    <property type="entry name" value="Multidrug efflux transporter AcrB pore domain"/>
    <property type="match status" value="1"/>
</dbReference>
<feature type="transmembrane region" description="Helical" evidence="1">
    <location>
        <begin position="345"/>
        <end position="364"/>
    </location>
</feature>
<keyword evidence="1" id="KW-1133">Transmembrane helix</keyword>
<dbReference type="AlphaFoldDB" id="A0A0N8R8E0"/>
<dbReference type="Gene3D" id="3.30.70.1430">
    <property type="entry name" value="Multidrug efflux transporter AcrB pore domain"/>
    <property type="match status" value="2"/>
</dbReference>
<dbReference type="PANTHER" id="PTHR32063:SF18">
    <property type="entry name" value="CATION EFFLUX SYSTEM PROTEIN"/>
    <property type="match status" value="1"/>
</dbReference>
<dbReference type="SUPFAM" id="SSF82693">
    <property type="entry name" value="Multidrug efflux transporter AcrB pore domain, PN1, PN2, PC1 and PC2 subdomains"/>
    <property type="match status" value="2"/>
</dbReference>
<keyword evidence="3" id="KW-1185">Reference proteome</keyword>
<feature type="transmembrane region" description="Helical" evidence="1">
    <location>
        <begin position="371"/>
        <end position="391"/>
    </location>
</feature>
<dbReference type="Proteomes" id="UP000051335">
    <property type="component" value="Unassembled WGS sequence"/>
</dbReference>
<dbReference type="Gene3D" id="3.30.2090.10">
    <property type="entry name" value="Multidrug efflux transporter AcrB TolC docking domain, DN and DC subdomains"/>
    <property type="match status" value="2"/>
</dbReference>
<organism evidence="2 3">
    <name type="scientific">Pseudomonas syringae pv. coryli</name>
    <dbReference type="NCBI Taxonomy" id="317659"/>
    <lineage>
        <taxon>Bacteria</taxon>
        <taxon>Pseudomonadati</taxon>
        <taxon>Pseudomonadota</taxon>
        <taxon>Gammaproteobacteria</taxon>
        <taxon>Pseudomonadales</taxon>
        <taxon>Pseudomonadaceae</taxon>
        <taxon>Pseudomonas</taxon>
    </lineage>
</organism>
<dbReference type="GO" id="GO:0005886">
    <property type="term" value="C:plasma membrane"/>
    <property type="evidence" value="ECO:0007669"/>
    <property type="project" value="TreeGrafter"/>
</dbReference>
<keyword evidence="1" id="KW-0812">Transmembrane</keyword>
<dbReference type="PRINTS" id="PR00702">
    <property type="entry name" value="ACRIFLAVINRP"/>
</dbReference>
<keyword evidence="1" id="KW-0472">Membrane</keyword>
<dbReference type="SUPFAM" id="SSF82866">
    <property type="entry name" value="Multidrug efflux transporter AcrB transmembrane domain"/>
    <property type="match status" value="2"/>
</dbReference>
<sequence>MSFRHSPERCRAMNLTSRAMGASRLTLFAALLILLAGVATFLSFPSQEEPSVTVRDALVSVSLEGLSAERTEELLARPLEERIRELAEIKNVLTTVQPGRVIVQVTAYDNVKDLGLLWQRLRAKVSETSGGFPLGTQGPFVDDDFGRVAVASVALTAPGFTMSEMRGPIKRLRNQLYALKGVDQVQLYGLQDERIYLDVEHQTLAAAGLSPQQLLQQLQARNLIATGGNPVIGQQSTTLSISGEVLSLEQLRQFPVQLPNGQKVALQNLSRVSVSPVDPPETEAIYQGQDAVVLAVSMQPGLNVQTFGEALRKRLGELEQQLPTGFTLHVVTFQSSVVEHEMSKMYHVMAETVVIVMCVVMLFLGWRTGLVVGVIVPLTILSTLLVMRALGIELQTVSIAAIILALGLLVDNGIVIAEDIERRLHAGEDRRSACEEAGRTLMIPLLTSSLVIVLAFSPFFLGQTSTNEYLRSLAVVLATTLISSWLLSVTVTPLLCFHFARVPAVKASADEADEYASVFYRGYRKVIEGLLNHSLLFIACMMGLLALAVVVLTRVPYDFLPKSDRMQFQIPLVLEPGSSSRDTSRAVRDISQWLSSDQDVEHSIGYVASGGPRIVLGLNPPLPAPNIAYFTVSVREGADLDAVIERTRQFILAQHPEIEAQPKRFSMGTTEAGIAVYRVIGLDEEVLRGIARQIEQALSALPGTLDVHDDWRTRLLRYDVVVDPYKALQAGVATQDIAQALQLRNSGLSVSSLQDGDTAVAIVAREQSTLSKPGNDLDSTLIYPASGGAPLMLSAIANVEPRAEASTLQRRNLQRAITVVGHNPSMTATSIVEQLAPQIAAISLPAGYHIEPGGEIEDSAEANQALLQYMPHALVAMLLLFVWQFNSFRKLLIVISSVPFVLIGVALALVLTGYPFGFMATFGLLSLAGIIVNNAVLLLERIEVEREHGLAVRDAVVHAAIKRLRPIVMTKLTCIIGLVPLMLFAGPLWEGMAITIMGGLALGTLVTLGLIPILYALLFDRFERWRKAS</sequence>
<feature type="transmembrane region" description="Helical" evidence="1">
    <location>
        <begin position="530"/>
        <end position="552"/>
    </location>
</feature>
<evidence type="ECO:0000256" key="1">
    <source>
        <dbReference type="SAM" id="Phobius"/>
    </source>
</evidence>
<feature type="transmembrane region" description="Helical" evidence="1">
    <location>
        <begin position="917"/>
        <end position="939"/>
    </location>
</feature>
<protein>
    <submittedName>
        <fullName evidence="2">Acriflavin resistance protein</fullName>
    </submittedName>
</protein>
<dbReference type="GO" id="GO:0042910">
    <property type="term" value="F:xenobiotic transmembrane transporter activity"/>
    <property type="evidence" value="ECO:0007669"/>
    <property type="project" value="TreeGrafter"/>
</dbReference>
<proteinExistence type="predicted"/>